<protein>
    <submittedName>
        <fullName evidence="1">Uncharacterized protein</fullName>
    </submittedName>
</protein>
<gene>
    <name evidence="1" type="ORF">PDJAM_G00017550</name>
</gene>
<evidence type="ECO:0000313" key="2">
    <source>
        <dbReference type="Proteomes" id="UP000830395"/>
    </source>
</evidence>
<accession>A0ACC5YMP2</accession>
<proteinExistence type="predicted"/>
<organism evidence="1 2">
    <name type="scientific">Pangasius djambal</name>
    <dbReference type="NCBI Taxonomy" id="1691987"/>
    <lineage>
        <taxon>Eukaryota</taxon>
        <taxon>Metazoa</taxon>
        <taxon>Chordata</taxon>
        <taxon>Craniata</taxon>
        <taxon>Vertebrata</taxon>
        <taxon>Euteleostomi</taxon>
        <taxon>Actinopterygii</taxon>
        <taxon>Neopterygii</taxon>
        <taxon>Teleostei</taxon>
        <taxon>Ostariophysi</taxon>
        <taxon>Siluriformes</taxon>
        <taxon>Pangasiidae</taxon>
        <taxon>Pangasius</taxon>
    </lineage>
</organism>
<dbReference type="Proteomes" id="UP000830395">
    <property type="component" value="Chromosome 10"/>
</dbReference>
<reference evidence="1" key="1">
    <citation type="submission" date="2020-02" db="EMBL/GenBank/DDBJ databases">
        <title>Genome sequencing of the panga catfish, Pangasius djambal.</title>
        <authorList>
            <person name="Wen M."/>
            <person name="Zahm M."/>
            <person name="Roques C."/>
            <person name="Cabau C."/>
            <person name="Klopp C."/>
            <person name="Donnadieu C."/>
            <person name="Jouanno E."/>
            <person name="Avarre J.-C."/>
            <person name="Campet M."/>
            <person name="Ha T."/>
            <person name="Dugue R."/>
            <person name="Lampietro C."/>
            <person name="Louis A."/>
            <person name="Herpin A."/>
            <person name="Echchiki A."/>
            <person name="Berthelot C."/>
            <person name="Parey E."/>
            <person name="Roest-Crollius H."/>
            <person name="Braasch I."/>
            <person name="Postlethwait J.H."/>
            <person name="Bobe J."/>
            <person name="Montfort J."/>
            <person name="Bouchez O."/>
            <person name="Begum T."/>
            <person name="Schartl M."/>
            <person name="Gustiano R."/>
            <person name="Guiguen Y."/>
        </authorList>
    </citation>
    <scope>NUCLEOTIDE SEQUENCE</scope>
    <source>
        <strain evidence="1">Pdj_M5554</strain>
    </source>
</reference>
<evidence type="ECO:0000313" key="1">
    <source>
        <dbReference type="EMBL" id="MCJ8736887.1"/>
    </source>
</evidence>
<name>A0ACC5YMP2_9TELE</name>
<sequence>MITAVQHLPQHQQGILGHQQISQLPPLKQHVPQIVPPPDSQNLYAKPIHSIIKSHPPQRAKAWQPIACPVEPPAVSKASDEHVSMGWRNGVVSQYSTPRHGRRCGGGSSLQRSQGGFLQAQTLLIGQATKKRQSHQRRLRKQQRIYTSSIEGAGNVQTERIRLVSRPTQRDIFWDETKGQNLDLRELLQPSPPLTDPHSRMEEMTTQLKSEVGLKRNSGSFSRDLNENVKKTSERRTQQTLPWLEDFRKHEQKHLNSRDALEGRWGCKQWLDTPREHCEKEERKMGGNTTGQVDSVHQKWNSWGQTHIA</sequence>
<dbReference type="EMBL" id="CM040984">
    <property type="protein sequence ID" value="MCJ8736887.1"/>
    <property type="molecule type" value="Genomic_DNA"/>
</dbReference>
<keyword evidence="2" id="KW-1185">Reference proteome</keyword>
<comment type="caution">
    <text evidence="1">The sequence shown here is derived from an EMBL/GenBank/DDBJ whole genome shotgun (WGS) entry which is preliminary data.</text>
</comment>